<keyword evidence="4" id="KW-0240">DNA-directed RNA polymerase</keyword>
<evidence type="ECO:0000256" key="1">
    <source>
        <dbReference type="ARBA" id="ARBA00004123"/>
    </source>
</evidence>
<dbReference type="Proteomes" id="UP001437256">
    <property type="component" value="Unassembled WGS sequence"/>
</dbReference>
<proteinExistence type="inferred from homology"/>
<dbReference type="InterPro" id="IPR010997">
    <property type="entry name" value="HRDC-like_sf"/>
</dbReference>
<evidence type="ECO:0000256" key="2">
    <source>
        <dbReference type="ARBA" id="ARBA00006898"/>
    </source>
</evidence>
<dbReference type="EMBL" id="JBBXMP010000006">
    <property type="protein sequence ID" value="KAL0070551.1"/>
    <property type="molecule type" value="Genomic_DNA"/>
</dbReference>
<dbReference type="SUPFAM" id="SSF47819">
    <property type="entry name" value="HRDC-like"/>
    <property type="match status" value="1"/>
</dbReference>
<comment type="caution">
    <text evidence="9">The sequence shown here is derived from an EMBL/GenBank/DDBJ whole genome shotgun (WGS) entry which is preliminary data.</text>
</comment>
<accession>A0ABR3A9A3</accession>
<dbReference type="Pfam" id="PF03874">
    <property type="entry name" value="RNA_pol_Rpb4"/>
    <property type="match status" value="1"/>
</dbReference>
<feature type="region of interest" description="Disordered" evidence="7">
    <location>
        <begin position="139"/>
        <end position="213"/>
    </location>
</feature>
<dbReference type="Gene3D" id="1.20.1250.40">
    <property type="match status" value="1"/>
</dbReference>
<evidence type="ECO:0000256" key="3">
    <source>
        <dbReference type="ARBA" id="ARBA00016672"/>
    </source>
</evidence>
<comment type="subcellular location">
    <subcellularLocation>
        <location evidence="1">Nucleus</location>
    </subcellularLocation>
</comment>
<keyword evidence="5" id="KW-0804">Transcription</keyword>
<evidence type="ECO:0000259" key="8">
    <source>
        <dbReference type="SMART" id="SM00657"/>
    </source>
</evidence>
<evidence type="ECO:0000313" key="9">
    <source>
        <dbReference type="EMBL" id="KAL0070551.1"/>
    </source>
</evidence>
<protein>
    <recommendedName>
        <fullName evidence="3">DNA-directed RNA polymerase III subunit RPC9</fullName>
    </recommendedName>
</protein>
<evidence type="ECO:0000256" key="7">
    <source>
        <dbReference type="SAM" id="MobiDB-lite"/>
    </source>
</evidence>
<keyword evidence="10" id="KW-1185">Reference proteome</keyword>
<dbReference type="PANTHER" id="PTHR15561">
    <property type="entry name" value="CALCITONIN GENE-RELATED PEPTIDE-RECEPTOR COMPONENT PROTEIN"/>
    <property type="match status" value="1"/>
</dbReference>
<keyword evidence="6" id="KW-0539">Nucleus</keyword>
<dbReference type="PANTHER" id="PTHR15561:SF0">
    <property type="entry name" value="DNA-DIRECTED RNA POLYMERASE III SUBUNIT RPC9"/>
    <property type="match status" value="1"/>
</dbReference>
<feature type="compositionally biased region" description="Polar residues" evidence="7">
    <location>
        <begin position="139"/>
        <end position="163"/>
    </location>
</feature>
<evidence type="ECO:0000256" key="5">
    <source>
        <dbReference type="ARBA" id="ARBA00023163"/>
    </source>
</evidence>
<dbReference type="InterPro" id="IPR005574">
    <property type="entry name" value="Rpb4/RPC9"/>
</dbReference>
<gene>
    <name evidence="9" type="ORF">AAF712_002390</name>
</gene>
<dbReference type="SMART" id="SM00657">
    <property type="entry name" value="RPOL4c"/>
    <property type="match status" value="1"/>
</dbReference>
<feature type="region of interest" description="Disordered" evidence="7">
    <location>
        <begin position="34"/>
        <end position="54"/>
    </location>
</feature>
<dbReference type="InterPro" id="IPR038324">
    <property type="entry name" value="Rpb4/RPC9_sf"/>
</dbReference>
<evidence type="ECO:0000256" key="6">
    <source>
        <dbReference type="ARBA" id="ARBA00023242"/>
    </source>
</evidence>
<reference evidence="9 10" key="1">
    <citation type="submission" date="2024-05" db="EMBL/GenBank/DDBJ databases">
        <title>A draft genome resource for the thread blight pathogen Marasmius tenuissimus strain MS-2.</title>
        <authorList>
            <person name="Yulfo-Soto G.E."/>
            <person name="Baruah I.K."/>
            <person name="Amoako-Attah I."/>
            <person name="Bukari Y."/>
            <person name="Meinhardt L.W."/>
            <person name="Bailey B.A."/>
            <person name="Cohen S.P."/>
        </authorList>
    </citation>
    <scope>NUCLEOTIDE SEQUENCE [LARGE SCALE GENOMIC DNA]</scope>
    <source>
        <strain evidence="9 10">MS-2</strain>
    </source>
</reference>
<feature type="compositionally biased region" description="Acidic residues" evidence="7">
    <location>
        <begin position="204"/>
        <end position="213"/>
    </location>
</feature>
<evidence type="ECO:0000313" key="10">
    <source>
        <dbReference type="Proteomes" id="UP001437256"/>
    </source>
</evidence>
<feature type="domain" description="RNA polymerase Rpb4/RPC9 core" evidence="8">
    <location>
        <begin position="1"/>
        <end position="146"/>
    </location>
</feature>
<dbReference type="InterPro" id="IPR038846">
    <property type="entry name" value="RPC9"/>
</dbReference>
<organism evidence="9 10">
    <name type="scientific">Marasmius tenuissimus</name>
    <dbReference type="NCBI Taxonomy" id="585030"/>
    <lineage>
        <taxon>Eukaryota</taxon>
        <taxon>Fungi</taxon>
        <taxon>Dikarya</taxon>
        <taxon>Basidiomycota</taxon>
        <taxon>Agaricomycotina</taxon>
        <taxon>Agaricomycetes</taxon>
        <taxon>Agaricomycetidae</taxon>
        <taxon>Agaricales</taxon>
        <taxon>Marasmiineae</taxon>
        <taxon>Marasmiaceae</taxon>
        <taxon>Marasmius</taxon>
    </lineage>
</organism>
<sequence length="213" mass="23660">MEVIDTRSALLSNFEVLNLLRELENEHIARTKTALRVKKEEDDPAAQSSKRAEAVTPENLRTIQVEAIQYLSADYQPTRSQTTEGVRKLTKDLRQYDLTKAEKLQVVNLAPTTPVELYVIVEELEDRLGENMNSVLEHVQTSLSEPTSRPVDSSASREANGSKANAWDVSYADADLDADGEDDMEGANDELEFDDAGEGAGIEGDLEMDDRDD</sequence>
<feature type="compositionally biased region" description="Acidic residues" evidence="7">
    <location>
        <begin position="174"/>
        <end position="197"/>
    </location>
</feature>
<comment type="similarity">
    <text evidence="2">Belongs to the eukaryotic RPC9 RNA polymerase subunit family.</text>
</comment>
<dbReference type="InterPro" id="IPR006590">
    <property type="entry name" value="RNA_pol_Rpb4/RPC9_core"/>
</dbReference>
<name>A0ABR3A9A3_9AGAR</name>
<evidence type="ECO:0000256" key="4">
    <source>
        <dbReference type="ARBA" id="ARBA00022478"/>
    </source>
</evidence>